<dbReference type="Proteomes" id="UP000222564">
    <property type="component" value="Unassembled WGS sequence"/>
</dbReference>
<sequence length="172" mass="19019">MKETGYFKYGGIVLPEQNNYSGIGALNNNAKGEAAVFESPRIGVRAQIQHLKAYASTEALKQPCADPRFHLVKRGSAKYVEWLGYEDNPNGTGWAWPGKGYGYSIVGILKGILQEPKESKEATDTGNVPQWQKDAFKKLVERKIINSPEFWEGRLGETITIGEVMGILANTL</sequence>
<gene>
    <name evidence="1" type="ORF">P378_08645</name>
</gene>
<accession>A0A2C6MGN1</accession>
<comment type="caution">
    <text evidence="1">The sequence shown here is derived from an EMBL/GenBank/DDBJ whole genome shotgun (WGS) entry which is preliminary data.</text>
</comment>
<proteinExistence type="predicted"/>
<evidence type="ECO:0000313" key="1">
    <source>
        <dbReference type="EMBL" id="PHJ38556.1"/>
    </source>
</evidence>
<reference evidence="1 2" key="1">
    <citation type="submission" date="2013-09" db="EMBL/GenBank/DDBJ databases">
        <title>Biodegradation of hydrocarbons in the deep terrestrial subsurface : characterization of a microbial consortium composed of two Desulfotomaculum species originating from a deep geological formation.</title>
        <authorList>
            <person name="Aullo T."/>
            <person name="Berlendis S."/>
            <person name="Lascourreges J.-F."/>
            <person name="Dessort D."/>
            <person name="Saint-Laurent S."/>
            <person name="Schraauwers B."/>
            <person name="Mas J."/>
            <person name="Magot M."/>
            <person name="Ranchou-Peyruse A."/>
        </authorList>
    </citation>
    <scope>NUCLEOTIDE SEQUENCE [LARGE SCALE GENOMIC DNA]</scope>
    <source>
        <strain evidence="1 2">Bs107</strain>
    </source>
</reference>
<organism evidence="1 2">
    <name type="scientific">Desulforamulus profundi</name>
    <dbReference type="NCBI Taxonomy" id="1383067"/>
    <lineage>
        <taxon>Bacteria</taxon>
        <taxon>Bacillati</taxon>
        <taxon>Bacillota</taxon>
        <taxon>Clostridia</taxon>
        <taxon>Eubacteriales</taxon>
        <taxon>Peptococcaceae</taxon>
        <taxon>Desulforamulus</taxon>
    </lineage>
</organism>
<keyword evidence="2" id="KW-1185">Reference proteome</keyword>
<name>A0A2C6MGN1_9FIRM</name>
<protein>
    <submittedName>
        <fullName evidence="1">Uncharacterized protein</fullName>
    </submittedName>
</protein>
<dbReference type="EMBL" id="AWQQ01000047">
    <property type="protein sequence ID" value="PHJ38556.1"/>
    <property type="molecule type" value="Genomic_DNA"/>
</dbReference>
<dbReference type="AlphaFoldDB" id="A0A2C6MGN1"/>
<evidence type="ECO:0000313" key="2">
    <source>
        <dbReference type="Proteomes" id="UP000222564"/>
    </source>
</evidence>